<accession>A0A8T3YRY9</accession>
<sequence length="263" mass="28643">MPQKLLATDLDGTLFGLRGSRANASCLRKLGQALLENSVRLVFVTGRHIELALSAIEEHSLPLPCSIVCNVGTEIFFMDRKGGWRKDPEWEKYLSRKAKSHGFGAVSRALGCVEGATEQEREKQGQFKRSYYMAIKGAPSALREMRGIIRRKKIGARIIYSADPQSMLGLADVLPKGTSKKSAVEFLRRKWGIGKACVIAAGDSGNDAQLLSGYSAIVVGNAMPDLRAALGRGKPSKMQGRYFARRPCACGVLEGMKHFLGVA</sequence>
<dbReference type="InterPro" id="IPR023214">
    <property type="entry name" value="HAD_sf"/>
</dbReference>
<dbReference type="EMBL" id="JACQPB010000047">
    <property type="protein sequence ID" value="MBI4210899.1"/>
    <property type="molecule type" value="Genomic_DNA"/>
</dbReference>
<dbReference type="Pfam" id="PF05116">
    <property type="entry name" value="S6PP"/>
    <property type="match status" value="1"/>
</dbReference>
<dbReference type="SFLD" id="SFLDS00003">
    <property type="entry name" value="Haloacid_Dehalogenase"/>
    <property type="match status" value="1"/>
</dbReference>
<dbReference type="SFLD" id="SFLDG01141">
    <property type="entry name" value="C2.B.1:_Sucrose_Phosphatase_Li"/>
    <property type="match status" value="1"/>
</dbReference>
<dbReference type="InterPro" id="IPR051518">
    <property type="entry name" value="Sucrose_Phosphatase"/>
</dbReference>
<gene>
    <name evidence="3" type="ORF">HY544_05360</name>
</gene>
<dbReference type="SUPFAM" id="SSF56784">
    <property type="entry name" value="HAD-like"/>
    <property type="match status" value="1"/>
</dbReference>
<dbReference type="NCBIfam" id="TIGR01484">
    <property type="entry name" value="HAD-SF-IIB"/>
    <property type="match status" value="1"/>
</dbReference>
<evidence type="ECO:0000256" key="1">
    <source>
        <dbReference type="ARBA" id="ARBA00022801"/>
    </source>
</evidence>
<dbReference type="Proteomes" id="UP000732298">
    <property type="component" value="Unassembled WGS sequence"/>
</dbReference>
<dbReference type="Gene3D" id="3.40.50.1000">
    <property type="entry name" value="HAD superfamily/HAD-like"/>
    <property type="match status" value="1"/>
</dbReference>
<evidence type="ECO:0000313" key="3">
    <source>
        <dbReference type="EMBL" id="MBI4210899.1"/>
    </source>
</evidence>
<dbReference type="SFLD" id="SFLDG01140">
    <property type="entry name" value="C2.B:_Phosphomannomutase_and_P"/>
    <property type="match status" value="1"/>
</dbReference>
<name>A0A8T3YRY9_9ARCH</name>
<dbReference type="InterPro" id="IPR006380">
    <property type="entry name" value="SPP-like_dom"/>
</dbReference>
<feature type="domain" description="Sucrose phosphatase-like" evidence="2">
    <location>
        <begin position="2"/>
        <end position="259"/>
    </location>
</feature>
<evidence type="ECO:0000259" key="2">
    <source>
        <dbReference type="Pfam" id="PF05116"/>
    </source>
</evidence>
<reference evidence="3" key="1">
    <citation type="submission" date="2020-07" db="EMBL/GenBank/DDBJ databases">
        <title>Huge and variable diversity of episymbiotic CPR bacteria and DPANN archaea in groundwater ecosystems.</title>
        <authorList>
            <person name="He C.Y."/>
            <person name="Keren R."/>
            <person name="Whittaker M."/>
            <person name="Farag I.F."/>
            <person name="Doudna J."/>
            <person name="Cate J.H.D."/>
            <person name="Banfield J.F."/>
        </authorList>
    </citation>
    <scope>NUCLEOTIDE SEQUENCE</scope>
    <source>
        <strain evidence="3">NC_groundwater_1296_Ag_S-0.2um_52_80</strain>
    </source>
</reference>
<proteinExistence type="predicted"/>
<dbReference type="AlphaFoldDB" id="A0A8T3YRY9"/>
<comment type="caution">
    <text evidence="3">The sequence shown here is derived from an EMBL/GenBank/DDBJ whole genome shotgun (WGS) entry which is preliminary data.</text>
</comment>
<dbReference type="InterPro" id="IPR036412">
    <property type="entry name" value="HAD-like_sf"/>
</dbReference>
<evidence type="ECO:0000313" key="4">
    <source>
        <dbReference type="Proteomes" id="UP000732298"/>
    </source>
</evidence>
<dbReference type="GO" id="GO:0016787">
    <property type="term" value="F:hydrolase activity"/>
    <property type="evidence" value="ECO:0007669"/>
    <property type="project" value="UniProtKB-KW"/>
</dbReference>
<dbReference type="PANTHER" id="PTHR46521">
    <property type="entry name" value="SUCROSE-PHOSPHATASE 2-RELATED"/>
    <property type="match status" value="1"/>
</dbReference>
<dbReference type="Gene3D" id="3.90.1070.10">
    <property type="match status" value="1"/>
</dbReference>
<dbReference type="PANTHER" id="PTHR46521:SF4">
    <property type="entry name" value="SUCROSE-PHOSPHATASE 2-RELATED"/>
    <property type="match status" value="1"/>
</dbReference>
<organism evidence="3 4">
    <name type="scientific">Candidatus Iainarchaeum sp</name>
    <dbReference type="NCBI Taxonomy" id="3101447"/>
    <lineage>
        <taxon>Archaea</taxon>
        <taxon>Candidatus Iainarchaeota</taxon>
        <taxon>Candidatus Iainarchaeia</taxon>
        <taxon>Candidatus Iainarchaeales</taxon>
        <taxon>Candidatus Iainarchaeaceae</taxon>
        <taxon>Candidatus Iainarchaeum</taxon>
    </lineage>
</organism>
<protein>
    <submittedName>
        <fullName evidence="3">HAD-IIB family hydrolase</fullName>
    </submittedName>
</protein>
<keyword evidence="1 3" id="KW-0378">Hydrolase</keyword>
<dbReference type="InterPro" id="IPR006379">
    <property type="entry name" value="HAD-SF_hydro_IIB"/>
</dbReference>